<evidence type="ECO:0000256" key="1">
    <source>
        <dbReference type="SAM" id="MobiDB-lite"/>
    </source>
</evidence>
<proteinExistence type="predicted"/>
<dbReference type="PANTHER" id="PTHR35704:SF1">
    <property type="entry name" value="OS02G0254600 PROTEIN"/>
    <property type="match status" value="1"/>
</dbReference>
<organism evidence="2 3">
    <name type="scientific">Kalanchoe fedtschenkoi</name>
    <name type="common">Lavender scallops</name>
    <name type="synonym">South American air plant</name>
    <dbReference type="NCBI Taxonomy" id="63787"/>
    <lineage>
        <taxon>Eukaryota</taxon>
        <taxon>Viridiplantae</taxon>
        <taxon>Streptophyta</taxon>
        <taxon>Embryophyta</taxon>
        <taxon>Tracheophyta</taxon>
        <taxon>Spermatophyta</taxon>
        <taxon>Magnoliopsida</taxon>
        <taxon>eudicotyledons</taxon>
        <taxon>Gunneridae</taxon>
        <taxon>Pentapetalae</taxon>
        <taxon>Saxifragales</taxon>
        <taxon>Crassulaceae</taxon>
        <taxon>Kalanchoe</taxon>
    </lineage>
</organism>
<dbReference type="EnsemblPlants" id="Kaladp0036s0022.1.v1.1">
    <property type="protein sequence ID" value="Kaladp0036s0022.1.v1.1.CDS.1"/>
    <property type="gene ID" value="Kaladp0036s0022.v1.1"/>
</dbReference>
<protein>
    <submittedName>
        <fullName evidence="2">Uncharacterized protein</fullName>
    </submittedName>
</protein>
<dbReference type="AlphaFoldDB" id="A0A7N0TFB4"/>
<dbReference type="PANTHER" id="PTHR35704">
    <property type="entry name" value="OS02G0254600 PROTEIN"/>
    <property type="match status" value="1"/>
</dbReference>
<feature type="compositionally biased region" description="Basic and acidic residues" evidence="1">
    <location>
        <begin position="18"/>
        <end position="30"/>
    </location>
</feature>
<dbReference type="Proteomes" id="UP000594263">
    <property type="component" value="Unplaced"/>
</dbReference>
<evidence type="ECO:0000313" key="3">
    <source>
        <dbReference type="Proteomes" id="UP000594263"/>
    </source>
</evidence>
<sequence>MGNCVRHCSQSRAQKQGDGIRRAEFGEEMKSTAPTACKDKDGERVVRVKVVVTRNELEQILRHYNNHSSSSSSSRRDGITTDDRQMWIINKLGVGERCWRTTTHQGDYNEGDWKPDLETIPEAEE</sequence>
<reference evidence="2" key="1">
    <citation type="submission" date="2021-01" db="UniProtKB">
        <authorList>
            <consortium name="EnsemblPlants"/>
        </authorList>
    </citation>
    <scope>IDENTIFICATION</scope>
</reference>
<keyword evidence="3" id="KW-1185">Reference proteome</keyword>
<name>A0A7N0TFB4_KALFE</name>
<accession>A0A7N0TFB4</accession>
<feature type="region of interest" description="Disordered" evidence="1">
    <location>
        <begin position="63"/>
        <end position="82"/>
    </location>
</feature>
<dbReference type="Gramene" id="Kaladp0036s0022.1.v1.1">
    <property type="protein sequence ID" value="Kaladp0036s0022.1.v1.1.CDS.1"/>
    <property type="gene ID" value="Kaladp0036s0022.v1.1"/>
</dbReference>
<feature type="region of interest" description="Disordered" evidence="1">
    <location>
        <begin position="102"/>
        <end position="125"/>
    </location>
</feature>
<feature type="region of interest" description="Disordered" evidence="1">
    <location>
        <begin position="1"/>
        <end position="36"/>
    </location>
</feature>
<evidence type="ECO:0000313" key="2">
    <source>
        <dbReference type="EnsemblPlants" id="Kaladp0036s0022.1.v1.1.CDS.1"/>
    </source>
</evidence>